<name>A0A176Z4G0_9BRAD</name>
<dbReference type="Proteomes" id="UP000076959">
    <property type="component" value="Unassembled WGS sequence"/>
</dbReference>
<dbReference type="EMBL" id="LUUB01000022">
    <property type="protein sequence ID" value="OAF15599.1"/>
    <property type="molecule type" value="Genomic_DNA"/>
</dbReference>
<dbReference type="STRING" id="1505087.AYJ54_40290"/>
<evidence type="ECO:0000313" key="2">
    <source>
        <dbReference type="EMBL" id="OAF15599.1"/>
    </source>
</evidence>
<dbReference type="AlphaFoldDB" id="A0A176Z4G0"/>
<protein>
    <submittedName>
        <fullName evidence="2">Uncharacterized protein</fullName>
    </submittedName>
</protein>
<evidence type="ECO:0000313" key="3">
    <source>
        <dbReference type="Proteomes" id="UP000076959"/>
    </source>
</evidence>
<feature type="region of interest" description="Disordered" evidence="1">
    <location>
        <begin position="56"/>
        <end position="90"/>
    </location>
</feature>
<organism evidence="2 3">
    <name type="scientific">Bradyrhizobium centrolobii</name>
    <dbReference type="NCBI Taxonomy" id="1505087"/>
    <lineage>
        <taxon>Bacteria</taxon>
        <taxon>Pseudomonadati</taxon>
        <taxon>Pseudomonadota</taxon>
        <taxon>Alphaproteobacteria</taxon>
        <taxon>Hyphomicrobiales</taxon>
        <taxon>Nitrobacteraceae</taxon>
        <taxon>Bradyrhizobium</taxon>
    </lineage>
</organism>
<keyword evidence="3" id="KW-1185">Reference proteome</keyword>
<proteinExistence type="predicted"/>
<comment type="caution">
    <text evidence="2">The sequence shown here is derived from an EMBL/GenBank/DDBJ whole genome shotgun (WGS) entry which is preliminary data.</text>
</comment>
<feature type="compositionally biased region" description="Basic and acidic residues" evidence="1">
    <location>
        <begin position="56"/>
        <end position="72"/>
    </location>
</feature>
<gene>
    <name evidence="2" type="ORF">AYJ54_40290</name>
</gene>
<evidence type="ECO:0000256" key="1">
    <source>
        <dbReference type="SAM" id="MobiDB-lite"/>
    </source>
</evidence>
<sequence>MLLQLTRSMRIRVGRLVALAYLFCVLAPAAALAWGNGAAPCLGDDLQTVSLAPEHQHGANHMHADPAHDHAGMHAHHKTAAQGAPAKHHHDGKGLPGPCCAMMCVSALPAALPDIAKPIQPVSACAPEVAASLHSEAPPLLYRPPIA</sequence>
<accession>A0A176Z4G0</accession>
<reference evidence="2 3" key="1">
    <citation type="submission" date="2016-03" db="EMBL/GenBank/DDBJ databases">
        <title>Draft Genome Sequence of the Strain BR 10245 (Bradyrhizobium sp.) isolated from nodules of Centrolobium paraense.</title>
        <authorList>
            <person name="Simoes-Araujo J.L.Sr."/>
            <person name="Barauna A.C."/>
            <person name="Silva K."/>
            <person name="Zilli J.E."/>
        </authorList>
    </citation>
    <scope>NUCLEOTIDE SEQUENCE [LARGE SCALE GENOMIC DNA]</scope>
    <source>
        <strain evidence="2 3">BR 10245</strain>
    </source>
</reference>